<evidence type="ECO:0000256" key="4">
    <source>
        <dbReference type="SAM" id="Phobius"/>
    </source>
</evidence>
<dbReference type="SUPFAM" id="SSF46894">
    <property type="entry name" value="C-terminal effector domain of the bipartite response regulators"/>
    <property type="match status" value="1"/>
</dbReference>
<organism evidence="6 7">
    <name type="scientific">Eggerthella lenta</name>
    <name type="common">Eubacterium lentum</name>
    <dbReference type="NCBI Taxonomy" id="84112"/>
    <lineage>
        <taxon>Bacteria</taxon>
        <taxon>Bacillati</taxon>
        <taxon>Actinomycetota</taxon>
        <taxon>Coriobacteriia</taxon>
        <taxon>Eggerthellales</taxon>
        <taxon>Eggerthellaceae</taxon>
        <taxon>Eggerthella</taxon>
    </lineage>
</organism>
<feature type="transmembrane region" description="Helical" evidence="4">
    <location>
        <begin position="21"/>
        <end position="41"/>
    </location>
</feature>
<dbReference type="Pfam" id="PF00196">
    <property type="entry name" value="GerE"/>
    <property type="match status" value="1"/>
</dbReference>
<dbReference type="PANTHER" id="PTHR44688">
    <property type="entry name" value="DNA-BINDING TRANSCRIPTIONAL ACTIVATOR DEVR_DOSR"/>
    <property type="match status" value="1"/>
</dbReference>
<comment type="caution">
    <text evidence="6">The sequence shown here is derived from an EMBL/GenBank/DDBJ whole genome shotgun (WGS) entry which is preliminary data.</text>
</comment>
<keyword evidence="4" id="KW-1133">Transmembrane helix</keyword>
<evidence type="ECO:0000256" key="2">
    <source>
        <dbReference type="ARBA" id="ARBA00023125"/>
    </source>
</evidence>
<evidence type="ECO:0000259" key="5">
    <source>
        <dbReference type="PROSITE" id="PS50043"/>
    </source>
</evidence>
<feature type="transmembrane region" description="Helical" evidence="4">
    <location>
        <begin position="107"/>
        <end position="125"/>
    </location>
</feature>
<feature type="transmembrane region" description="Helical" evidence="4">
    <location>
        <begin position="161"/>
        <end position="182"/>
    </location>
</feature>
<evidence type="ECO:0000313" key="7">
    <source>
        <dbReference type="Proteomes" id="UP000253970"/>
    </source>
</evidence>
<dbReference type="PRINTS" id="PR00038">
    <property type="entry name" value="HTHLUXR"/>
</dbReference>
<dbReference type="Gene3D" id="1.10.10.10">
    <property type="entry name" value="Winged helix-like DNA-binding domain superfamily/Winged helix DNA-binding domain"/>
    <property type="match status" value="1"/>
</dbReference>
<dbReference type="CDD" id="cd06170">
    <property type="entry name" value="LuxR_C_like"/>
    <property type="match status" value="1"/>
</dbReference>
<feature type="transmembrane region" description="Helical" evidence="4">
    <location>
        <begin position="353"/>
        <end position="373"/>
    </location>
</feature>
<proteinExistence type="predicted"/>
<keyword evidence="4" id="KW-0812">Transmembrane</keyword>
<sequence>MAQDRAKEGVRLPYVLRHFDVSYLGICAPHVWIYCVAHRVGLDFGGVVIGIPLYIALSAFMLAVMLLAWKGKAQRVAPKLDWPLAALQAAATLLLVVPLPLTGAASATAAAVAAGIGVAWLYLQWAPFYAKLDVREAIACIFCAMAVGSALKVPIDLLPPVPAAVVLMALPFVSAALARRAQRRQPPTQREPRMFYDQNPTSIPWKILFGVAAYSLIIGVIQGMPIQADYTPFWMMTSAHHGAEIAVALCVLWWVFAKGGLLRFSSLWRAILLFTATGLFFLPVIGSAWAGWALVLISIAQTLVVMLFWTMLADVAHHSRTSPYVIFGSGWIAYSLPFALGELAGKAEGLHGAGSAVLLALAYLLTIAAVFALNEANFSQRRIFADLEGPAPERSMFASIDEGCERLGSQRGLTAREVEVLQLLCKGRSKSYIAESLFISENTVRSHSKHIYAKLDVHSKQEILDLIAQG</sequence>
<dbReference type="InterPro" id="IPR000792">
    <property type="entry name" value="Tscrpt_reg_LuxR_C"/>
</dbReference>
<dbReference type="PROSITE" id="PS50043">
    <property type="entry name" value="HTH_LUXR_2"/>
    <property type="match status" value="1"/>
</dbReference>
<dbReference type="EMBL" id="PPTU01000031">
    <property type="protein sequence ID" value="RDB66834.1"/>
    <property type="molecule type" value="Genomic_DNA"/>
</dbReference>
<dbReference type="SMART" id="SM00421">
    <property type="entry name" value="HTH_LUXR"/>
    <property type="match status" value="1"/>
</dbReference>
<keyword evidence="2" id="KW-0238">DNA-binding</keyword>
<name>A0A369M5Z7_EGGLN</name>
<dbReference type="PANTHER" id="PTHR44688:SF16">
    <property type="entry name" value="DNA-BINDING TRANSCRIPTIONAL ACTIVATOR DEVR_DOSR"/>
    <property type="match status" value="1"/>
</dbReference>
<evidence type="ECO:0000313" key="6">
    <source>
        <dbReference type="EMBL" id="RDB66834.1"/>
    </source>
</evidence>
<keyword evidence="4" id="KW-0472">Membrane</keyword>
<feature type="transmembrane region" description="Helical" evidence="4">
    <location>
        <begin position="267"/>
        <end position="286"/>
    </location>
</feature>
<feature type="transmembrane region" description="Helical" evidence="4">
    <location>
        <begin position="137"/>
        <end position="155"/>
    </location>
</feature>
<dbReference type="InterPro" id="IPR036388">
    <property type="entry name" value="WH-like_DNA-bd_sf"/>
</dbReference>
<keyword evidence="3" id="KW-0804">Transcription</keyword>
<feature type="transmembrane region" description="Helical" evidence="4">
    <location>
        <begin position="292"/>
        <end position="312"/>
    </location>
</feature>
<feature type="domain" description="HTH luxR-type" evidence="5">
    <location>
        <begin position="406"/>
        <end position="470"/>
    </location>
</feature>
<feature type="transmembrane region" description="Helical" evidence="4">
    <location>
        <begin position="203"/>
        <end position="221"/>
    </location>
</feature>
<evidence type="ECO:0000256" key="1">
    <source>
        <dbReference type="ARBA" id="ARBA00023015"/>
    </source>
</evidence>
<reference evidence="6 7" key="1">
    <citation type="journal article" date="2018" name="Elife">
        <title>Discovery and characterization of a prevalent human gut bacterial enzyme sufficient for the inactivation of a family of plant toxins.</title>
        <authorList>
            <person name="Koppel N."/>
            <person name="Bisanz J.E."/>
            <person name="Pandelia M.E."/>
            <person name="Turnbaugh P.J."/>
            <person name="Balskus E.P."/>
        </authorList>
    </citation>
    <scope>NUCLEOTIDE SEQUENCE [LARGE SCALE GENOMIC DNA]</scope>
    <source>
        <strain evidence="6 7">W1 BHI 6</strain>
    </source>
</reference>
<gene>
    <name evidence="6" type="ORF">C1875_13625</name>
</gene>
<feature type="transmembrane region" description="Helical" evidence="4">
    <location>
        <begin position="324"/>
        <end position="341"/>
    </location>
</feature>
<protein>
    <submittedName>
        <fullName evidence="6">LuxR family transcriptional regulator</fullName>
    </submittedName>
</protein>
<dbReference type="Proteomes" id="UP000253970">
    <property type="component" value="Unassembled WGS sequence"/>
</dbReference>
<accession>A0A369M5Z7</accession>
<keyword evidence="1" id="KW-0805">Transcription regulation</keyword>
<evidence type="ECO:0000256" key="3">
    <source>
        <dbReference type="ARBA" id="ARBA00023163"/>
    </source>
</evidence>
<feature type="transmembrane region" description="Helical" evidence="4">
    <location>
        <begin position="47"/>
        <end position="68"/>
    </location>
</feature>
<feature type="transmembrane region" description="Helical" evidence="4">
    <location>
        <begin position="80"/>
        <end position="101"/>
    </location>
</feature>
<feature type="transmembrane region" description="Helical" evidence="4">
    <location>
        <begin position="233"/>
        <end position="255"/>
    </location>
</feature>
<dbReference type="GO" id="GO:0003677">
    <property type="term" value="F:DNA binding"/>
    <property type="evidence" value="ECO:0007669"/>
    <property type="project" value="UniProtKB-KW"/>
</dbReference>
<dbReference type="AlphaFoldDB" id="A0A369M5Z7"/>
<dbReference type="InterPro" id="IPR016032">
    <property type="entry name" value="Sig_transdc_resp-reg_C-effctor"/>
</dbReference>
<dbReference type="GO" id="GO:0006355">
    <property type="term" value="P:regulation of DNA-templated transcription"/>
    <property type="evidence" value="ECO:0007669"/>
    <property type="project" value="InterPro"/>
</dbReference>
<dbReference type="RefSeq" id="WP_114534577.1">
    <property type="nucleotide sequence ID" value="NZ_JADNER010000005.1"/>
</dbReference>